<gene>
    <name evidence="1" type="ORF">OMM_11194</name>
</gene>
<comment type="caution">
    <text evidence="1">The sequence shown here is derived from an EMBL/GenBank/DDBJ whole genome shotgun (WGS) entry which is preliminary data.</text>
</comment>
<evidence type="ECO:0000313" key="1">
    <source>
        <dbReference type="EMBL" id="ETR67804.1"/>
    </source>
</evidence>
<feature type="non-terminal residue" evidence="1">
    <location>
        <position position="152"/>
    </location>
</feature>
<proteinExistence type="predicted"/>
<evidence type="ECO:0000313" key="2">
    <source>
        <dbReference type="Proteomes" id="UP000189670"/>
    </source>
</evidence>
<dbReference type="AlphaFoldDB" id="A0A1V1NZ19"/>
<dbReference type="Pfam" id="PF17963">
    <property type="entry name" value="Big_9"/>
    <property type="match status" value="1"/>
</dbReference>
<dbReference type="Proteomes" id="UP000189670">
    <property type="component" value="Unassembled WGS sequence"/>
</dbReference>
<dbReference type="EMBL" id="ATBP01001207">
    <property type="protein sequence ID" value="ETR67804.1"/>
    <property type="molecule type" value="Genomic_DNA"/>
</dbReference>
<dbReference type="Gene3D" id="2.60.40.3440">
    <property type="match status" value="1"/>
</dbReference>
<sequence length="152" mass="16939">MNQYGEDIFEYAVYDDNNARSNTACVKITIYSPPVAYSKDVTVDEDKYIYIKLVTSDPDNNTLTYHIVNCPSHGEISQVTNTVLYAPDMNYFGPDGFDYKVNDGHGDSNTASIMITVYPVDDPPIAHNSHIRTTENMPVGITLTGYSPDKKP</sequence>
<name>A0A1V1NZ19_9BACT</name>
<accession>A0A1V1NZ19</accession>
<organism evidence="1 2">
    <name type="scientific">Candidatus Magnetoglobus multicellularis str. Araruama</name>
    <dbReference type="NCBI Taxonomy" id="890399"/>
    <lineage>
        <taxon>Bacteria</taxon>
        <taxon>Pseudomonadati</taxon>
        <taxon>Thermodesulfobacteriota</taxon>
        <taxon>Desulfobacteria</taxon>
        <taxon>Desulfobacterales</taxon>
        <taxon>Desulfobacteraceae</taxon>
        <taxon>Candidatus Magnetoglobus</taxon>
    </lineage>
</organism>
<evidence type="ECO:0008006" key="3">
    <source>
        <dbReference type="Google" id="ProtNLM"/>
    </source>
</evidence>
<protein>
    <recommendedName>
        <fullName evidence="3">RapA2 cadherin-like domain-containing protein</fullName>
    </recommendedName>
</protein>
<reference evidence="2" key="1">
    <citation type="submission" date="2012-11" db="EMBL/GenBank/DDBJ databases">
        <authorList>
            <person name="Lucero-Rivera Y.E."/>
            <person name="Tovar-Ramirez D."/>
        </authorList>
    </citation>
    <scope>NUCLEOTIDE SEQUENCE [LARGE SCALE GENOMIC DNA]</scope>
    <source>
        <strain evidence="2">Araruama</strain>
    </source>
</reference>